<evidence type="ECO:0000256" key="1">
    <source>
        <dbReference type="ARBA" id="ARBA00004651"/>
    </source>
</evidence>
<dbReference type="InterPro" id="IPR010920">
    <property type="entry name" value="LSM_dom_sf"/>
</dbReference>
<keyword evidence="5 7" id="KW-1133">Transmembrane helix</keyword>
<evidence type="ECO:0000256" key="3">
    <source>
        <dbReference type="ARBA" id="ARBA00022475"/>
    </source>
</evidence>
<dbReference type="AlphaFoldDB" id="A0A0S2DDK2"/>
<evidence type="ECO:0000256" key="7">
    <source>
        <dbReference type="SAM" id="Phobius"/>
    </source>
</evidence>
<dbReference type="KEGG" id="lez:GLE_1279"/>
<dbReference type="PANTHER" id="PTHR30347:SF1">
    <property type="entry name" value="MECHANOSENSITIVE CHANNEL MSCK"/>
    <property type="match status" value="1"/>
</dbReference>
<feature type="transmembrane region" description="Helical" evidence="7">
    <location>
        <begin position="210"/>
        <end position="231"/>
    </location>
</feature>
<evidence type="ECO:0000256" key="4">
    <source>
        <dbReference type="ARBA" id="ARBA00022692"/>
    </source>
</evidence>
<dbReference type="EMBL" id="CP013140">
    <property type="protein sequence ID" value="ALN56636.1"/>
    <property type="molecule type" value="Genomic_DNA"/>
</dbReference>
<evidence type="ECO:0000256" key="2">
    <source>
        <dbReference type="ARBA" id="ARBA00008017"/>
    </source>
</evidence>
<dbReference type="GO" id="GO:0005886">
    <property type="term" value="C:plasma membrane"/>
    <property type="evidence" value="ECO:0007669"/>
    <property type="project" value="UniProtKB-SubCell"/>
</dbReference>
<comment type="similarity">
    <text evidence="2">Belongs to the MscS (TC 1.A.23) family.</text>
</comment>
<dbReference type="GO" id="GO:0008381">
    <property type="term" value="F:mechanosensitive monoatomic ion channel activity"/>
    <property type="evidence" value="ECO:0007669"/>
    <property type="project" value="UniProtKB-ARBA"/>
</dbReference>
<proteinExistence type="inferred from homology"/>
<dbReference type="PATRIC" id="fig|69.6.peg.1262"/>
<dbReference type="Gene3D" id="3.30.70.100">
    <property type="match status" value="1"/>
</dbReference>
<evidence type="ECO:0000256" key="5">
    <source>
        <dbReference type="ARBA" id="ARBA00022989"/>
    </source>
</evidence>
<dbReference type="InterPro" id="IPR049142">
    <property type="entry name" value="MS_channel_1st"/>
</dbReference>
<keyword evidence="6 7" id="KW-0472">Membrane</keyword>
<evidence type="ECO:0000313" key="10">
    <source>
        <dbReference type="EMBL" id="ALN56636.1"/>
    </source>
</evidence>
<gene>
    <name evidence="10" type="ORF">GLE_1279</name>
</gene>
<dbReference type="InterPro" id="IPR006685">
    <property type="entry name" value="MscS_channel_2nd"/>
</dbReference>
<protein>
    <submittedName>
        <fullName evidence="10">Transporter, small conductance mechanosensitive ion channel (MscS) family</fullName>
    </submittedName>
</protein>
<name>A0A0S2DDK2_LYSEN</name>
<accession>A0A0S2DDK2</accession>
<feature type="domain" description="Mechanosensitive ion channel MscS" evidence="8">
    <location>
        <begin position="259"/>
        <end position="323"/>
    </location>
</feature>
<dbReference type="SUPFAM" id="SSF82689">
    <property type="entry name" value="Mechanosensitive channel protein MscS (YggB), C-terminal domain"/>
    <property type="match status" value="1"/>
</dbReference>
<keyword evidence="4 7" id="KW-0812">Transmembrane</keyword>
<dbReference type="Gene3D" id="1.10.287.1260">
    <property type="match status" value="1"/>
</dbReference>
<dbReference type="SUPFAM" id="SSF82861">
    <property type="entry name" value="Mechanosensitive channel protein MscS (YggB), transmembrane region"/>
    <property type="match status" value="1"/>
</dbReference>
<feature type="transmembrane region" description="Helical" evidence="7">
    <location>
        <begin position="96"/>
        <end position="117"/>
    </location>
</feature>
<dbReference type="PANTHER" id="PTHR30347">
    <property type="entry name" value="POTASSIUM CHANNEL RELATED"/>
    <property type="match status" value="1"/>
</dbReference>
<feature type="transmembrane region" description="Helical" evidence="7">
    <location>
        <begin position="129"/>
        <end position="148"/>
    </location>
</feature>
<dbReference type="SUPFAM" id="SSF50182">
    <property type="entry name" value="Sm-like ribonucleoproteins"/>
    <property type="match status" value="1"/>
</dbReference>
<feature type="domain" description="Mechanosensitive ion channel transmembrane helices 2/3" evidence="9">
    <location>
        <begin position="216"/>
        <end position="256"/>
    </location>
</feature>
<dbReference type="InterPro" id="IPR023408">
    <property type="entry name" value="MscS_beta-dom_sf"/>
</dbReference>
<dbReference type="InterPro" id="IPR011066">
    <property type="entry name" value="MscS_channel_C_sf"/>
</dbReference>
<dbReference type="InterPro" id="IPR011014">
    <property type="entry name" value="MscS_channel_TM-2"/>
</dbReference>
<dbReference type="STRING" id="69.GLE_1279"/>
<dbReference type="Pfam" id="PF00924">
    <property type="entry name" value="MS_channel_2nd"/>
    <property type="match status" value="1"/>
</dbReference>
<dbReference type="Pfam" id="PF21088">
    <property type="entry name" value="MS_channel_1st"/>
    <property type="match status" value="1"/>
</dbReference>
<dbReference type="Gene3D" id="2.30.30.60">
    <property type="match status" value="1"/>
</dbReference>
<evidence type="ECO:0000256" key="6">
    <source>
        <dbReference type="ARBA" id="ARBA00023136"/>
    </source>
</evidence>
<feature type="transmembrane region" description="Helical" evidence="7">
    <location>
        <begin position="63"/>
        <end position="90"/>
    </location>
</feature>
<reference evidence="10 11" key="1">
    <citation type="submission" date="2015-11" db="EMBL/GenBank/DDBJ databases">
        <title>Genome sequences of Lysobacter enzymogenes strain C3 and Lysobacter antibioticus ATCC 29479.</title>
        <authorList>
            <person name="Kobayashi D.Y."/>
        </authorList>
    </citation>
    <scope>NUCLEOTIDE SEQUENCE [LARGE SCALE GENOMIC DNA]</scope>
    <source>
        <strain evidence="10 11">C3</strain>
    </source>
</reference>
<sequence length="418" mass="44761">MSAAPKPPPLDRDPELAEVVSDAMDVVSNPTDLLITLLALTLAAAVGVLVTRALKQRIGHQRPVLLTVVEYLCTPVLTLLTLGVLSLFGGSFGNPLIGLAATLLLLFLVIRFFGMTVELLFRPTLPLKIMLRAVTVVAWLALVVGVFVDRSQPLAKLYGASFKFGGINVSSQGLVAGLIGGVVIAIVALWGDKTVTKLLRRSRTLQPNYILALSRIFSVAIWIAATLAIFAASDINITALAAFGGALGIGLGLGLQKLAASYISGLIVLFEQSVRVGDNIVSNSVSGRVTRMTVRYTMIRTRDGVEAIVPNDLLTNNVIVNQSWSDRNLRLVCGVLVKGDTDLELARTLFVEAMNAQPRVLQEPSPHMYITGVNDKGIQLDGHFWISDPENGQNNVASDIYDAVLGAFRKNGVQLVAS</sequence>
<evidence type="ECO:0000259" key="9">
    <source>
        <dbReference type="Pfam" id="PF21088"/>
    </source>
</evidence>
<dbReference type="Proteomes" id="UP000061569">
    <property type="component" value="Chromosome"/>
</dbReference>
<keyword evidence="3" id="KW-1003">Cell membrane</keyword>
<evidence type="ECO:0000259" key="8">
    <source>
        <dbReference type="Pfam" id="PF00924"/>
    </source>
</evidence>
<dbReference type="InterPro" id="IPR052702">
    <property type="entry name" value="MscS-like_channel"/>
</dbReference>
<feature type="transmembrane region" description="Helical" evidence="7">
    <location>
        <begin position="168"/>
        <end position="190"/>
    </location>
</feature>
<comment type="subcellular location">
    <subcellularLocation>
        <location evidence="1">Cell membrane</location>
        <topology evidence="1">Multi-pass membrane protein</topology>
    </subcellularLocation>
</comment>
<evidence type="ECO:0000313" key="11">
    <source>
        <dbReference type="Proteomes" id="UP000061569"/>
    </source>
</evidence>
<feature type="transmembrane region" description="Helical" evidence="7">
    <location>
        <begin position="33"/>
        <end position="51"/>
    </location>
</feature>
<organism evidence="10 11">
    <name type="scientific">Lysobacter enzymogenes</name>
    <dbReference type="NCBI Taxonomy" id="69"/>
    <lineage>
        <taxon>Bacteria</taxon>
        <taxon>Pseudomonadati</taxon>
        <taxon>Pseudomonadota</taxon>
        <taxon>Gammaproteobacteria</taxon>
        <taxon>Lysobacterales</taxon>
        <taxon>Lysobacteraceae</taxon>
        <taxon>Lysobacter</taxon>
    </lineage>
</organism>